<evidence type="ECO:0000313" key="6">
    <source>
        <dbReference type="EMBL" id="KAK4345326.1"/>
    </source>
</evidence>
<dbReference type="InterPro" id="IPR013154">
    <property type="entry name" value="ADH-like_N"/>
</dbReference>
<dbReference type="InterPro" id="IPR013149">
    <property type="entry name" value="ADH-like_C"/>
</dbReference>
<dbReference type="InterPro" id="IPR011032">
    <property type="entry name" value="GroES-like_sf"/>
</dbReference>
<dbReference type="Gene3D" id="3.40.50.720">
    <property type="entry name" value="NAD(P)-binding Rossmann-like Domain"/>
    <property type="match status" value="1"/>
</dbReference>
<evidence type="ECO:0000256" key="2">
    <source>
        <dbReference type="ARBA" id="ARBA00022723"/>
    </source>
</evidence>
<dbReference type="GO" id="GO:0046872">
    <property type="term" value="F:metal ion binding"/>
    <property type="evidence" value="ECO:0007669"/>
    <property type="project" value="UniProtKB-KW"/>
</dbReference>
<dbReference type="PANTHER" id="PTHR42683">
    <property type="entry name" value="ALDEHYDE REDUCTASE"/>
    <property type="match status" value="1"/>
</dbReference>
<dbReference type="Proteomes" id="UP001291623">
    <property type="component" value="Unassembled WGS sequence"/>
</dbReference>
<feature type="domain" description="Enoyl reductase (ER)" evidence="5">
    <location>
        <begin position="38"/>
        <end position="368"/>
    </location>
</feature>
<dbReference type="EMBL" id="JAVYJV010000019">
    <property type="protein sequence ID" value="KAK4345326.1"/>
    <property type="molecule type" value="Genomic_DNA"/>
</dbReference>
<evidence type="ECO:0000256" key="3">
    <source>
        <dbReference type="ARBA" id="ARBA00022833"/>
    </source>
</evidence>
<sequence length="378" mass="41502">MPLSPSILKALTTPPMAKSTPKLRQTALGWAAHDSSAKLTPFIFKRSCRENGVDDVTIKILYCGMCRTDVNFAKNDWGNTAYPIVPGYEITGIVIKVGSNISKFKVGDRVGVGYVAASCLDCELCKSFQENYCDQMRPVYNSIHWDGTPTYGGYSTILVTDHRYVVHIPESLPMDRATPLMGAGLTVYTAMKHSNLFESPGKHMAVIGLGGVGHMAIKFGKAFGHRVTVISTSPSKEKDAKEKLGADGFILSTNLKQMQRNRRSLDFIIDTVSAKHSLGPYLELLKVNGIISIVGEPAQPIEVPATPLIYGKKVVRGSIIGSVKEMQEMMNFCGKHNILCEIELVSTDKINEAFDRLAKNDVKFRFVLNVAGHQSSRL</sequence>
<dbReference type="AlphaFoldDB" id="A0AAE1UZU0"/>
<gene>
    <name evidence="6" type="ORF">RND71_035502</name>
</gene>
<name>A0AAE1UZU0_9SOLA</name>
<dbReference type="SUPFAM" id="SSF51735">
    <property type="entry name" value="NAD(P)-binding Rossmann-fold domains"/>
    <property type="match status" value="1"/>
</dbReference>
<keyword evidence="7" id="KW-1185">Reference proteome</keyword>
<dbReference type="SUPFAM" id="SSF50129">
    <property type="entry name" value="GroES-like"/>
    <property type="match status" value="1"/>
</dbReference>
<comment type="cofactor">
    <cofactor evidence="1">
        <name>Zn(2+)</name>
        <dbReference type="ChEBI" id="CHEBI:29105"/>
    </cofactor>
</comment>
<proteinExistence type="predicted"/>
<dbReference type="Pfam" id="PF08240">
    <property type="entry name" value="ADH_N"/>
    <property type="match status" value="1"/>
</dbReference>
<protein>
    <recommendedName>
        <fullName evidence="5">Enoyl reductase (ER) domain-containing protein</fullName>
    </recommendedName>
</protein>
<dbReference type="InterPro" id="IPR020843">
    <property type="entry name" value="ER"/>
</dbReference>
<keyword evidence="2" id="KW-0479">Metal-binding</keyword>
<evidence type="ECO:0000256" key="4">
    <source>
        <dbReference type="ARBA" id="ARBA00023002"/>
    </source>
</evidence>
<comment type="caution">
    <text evidence="6">The sequence shown here is derived from an EMBL/GenBank/DDBJ whole genome shotgun (WGS) entry which is preliminary data.</text>
</comment>
<dbReference type="GO" id="GO:0016616">
    <property type="term" value="F:oxidoreductase activity, acting on the CH-OH group of donors, NAD or NADP as acceptor"/>
    <property type="evidence" value="ECO:0007669"/>
    <property type="project" value="InterPro"/>
</dbReference>
<dbReference type="FunFam" id="3.40.50.720:FF:000022">
    <property type="entry name" value="Cinnamyl alcohol dehydrogenase"/>
    <property type="match status" value="1"/>
</dbReference>
<dbReference type="InterPro" id="IPR047109">
    <property type="entry name" value="CAD-like"/>
</dbReference>
<dbReference type="SMART" id="SM00829">
    <property type="entry name" value="PKS_ER"/>
    <property type="match status" value="1"/>
</dbReference>
<keyword evidence="4" id="KW-0560">Oxidoreductase</keyword>
<accession>A0AAE1UZU0</accession>
<dbReference type="InterPro" id="IPR036291">
    <property type="entry name" value="NAD(P)-bd_dom_sf"/>
</dbReference>
<evidence type="ECO:0000313" key="7">
    <source>
        <dbReference type="Proteomes" id="UP001291623"/>
    </source>
</evidence>
<reference evidence="6" key="1">
    <citation type="submission" date="2023-12" db="EMBL/GenBank/DDBJ databases">
        <title>Genome assembly of Anisodus tanguticus.</title>
        <authorList>
            <person name="Wang Y.-J."/>
        </authorList>
    </citation>
    <scope>NUCLEOTIDE SEQUENCE</scope>
    <source>
        <strain evidence="6">KB-2021</strain>
        <tissue evidence="6">Leaf</tissue>
    </source>
</reference>
<keyword evidence="3" id="KW-0862">Zinc</keyword>
<dbReference type="Pfam" id="PF00107">
    <property type="entry name" value="ADH_zinc_N"/>
    <property type="match status" value="1"/>
</dbReference>
<organism evidence="6 7">
    <name type="scientific">Anisodus tanguticus</name>
    <dbReference type="NCBI Taxonomy" id="243964"/>
    <lineage>
        <taxon>Eukaryota</taxon>
        <taxon>Viridiplantae</taxon>
        <taxon>Streptophyta</taxon>
        <taxon>Embryophyta</taxon>
        <taxon>Tracheophyta</taxon>
        <taxon>Spermatophyta</taxon>
        <taxon>Magnoliopsida</taxon>
        <taxon>eudicotyledons</taxon>
        <taxon>Gunneridae</taxon>
        <taxon>Pentapetalae</taxon>
        <taxon>asterids</taxon>
        <taxon>lamiids</taxon>
        <taxon>Solanales</taxon>
        <taxon>Solanaceae</taxon>
        <taxon>Solanoideae</taxon>
        <taxon>Hyoscyameae</taxon>
        <taxon>Anisodus</taxon>
    </lineage>
</organism>
<dbReference type="Gene3D" id="3.90.180.10">
    <property type="entry name" value="Medium-chain alcohol dehydrogenases, catalytic domain"/>
    <property type="match status" value="1"/>
</dbReference>
<dbReference type="CDD" id="cd05283">
    <property type="entry name" value="CAD1"/>
    <property type="match status" value="1"/>
</dbReference>
<evidence type="ECO:0000256" key="1">
    <source>
        <dbReference type="ARBA" id="ARBA00001947"/>
    </source>
</evidence>
<evidence type="ECO:0000259" key="5">
    <source>
        <dbReference type="SMART" id="SM00829"/>
    </source>
</evidence>